<proteinExistence type="predicted"/>
<gene>
    <name evidence="1" type="ORF">NQ314_006698</name>
</gene>
<name>A0AAV8YXK4_9CUCU</name>
<dbReference type="AlphaFoldDB" id="A0AAV8YXK4"/>
<protein>
    <submittedName>
        <fullName evidence="1">Uncharacterized protein</fullName>
    </submittedName>
</protein>
<dbReference type="EMBL" id="JANEYF010001811">
    <property type="protein sequence ID" value="KAJ8956572.1"/>
    <property type="molecule type" value="Genomic_DNA"/>
</dbReference>
<evidence type="ECO:0000313" key="1">
    <source>
        <dbReference type="EMBL" id="KAJ8956572.1"/>
    </source>
</evidence>
<dbReference type="Proteomes" id="UP001162156">
    <property type="component" value="Unassembled WGS sequence"/>
</dbReference>
<comment type="caution">
    <text evidence="1">The sequence shown here is derived from an EMBL/GenBank/DDBJ whole genome shotgun (WGS) entry which is preliminary data.</text>
</comment>
<sequence>MPLCVCMAKHESTQVSPAYLGFGRHVPLSGNFYSSTATPNDFAVKNNLFWAQEMSMLPELYAEVKERLHQAYETNAKQYNLRKRPLQFAFGDIVWNRTYVLSDASKNFFKKFAPKYLACKVTRVISPLVYELEDLHGQPLGRWHIKDLKPNSCTFDDYSS</sequence>
<accession>A0AAV8YXK4</accession>
<organism evidence="1 2">
    <name type="scientific">Rhamnusium bicolor</name>
    <dbReference type="NCBI Taxonomy" id="1586634"/>
    <lineage>
        <taxon>Eukaryota</taxon>
        <taxon>Metazoa</taxon>
        <taxon>Ecdysozoa</taxon>
        <taxon>Arthropoda</taxon>
        <taxon>Hexapoda</taxon>
        <taxon>Insecta</taxon>
        <taxon>Pterygota</taxon>
        <taxon>Neoptera</taxon>
        <taxon>Endopterygota</taxon>
        <taxon>Coleoptera</taxon>
        <taxon>Polyphaga</taxon>
        <taxon>Cucujiformia</taxon>
        <taxon>Chrysomeloidea</taxon>
        <taxon>Cerambycidae</taxon>
        <taxon>Lepturinae</taxon>
        <taxon>Rhagiini</taxon>
        <taxon>Rhamnusium</taxon>
    </lineage>
</organism>
<keyword evidence="2" id="KW-1185">Reference proteome</keyword>
<evidence type="ECO:0000313" key="2">
    <source>
        <dbReference type="Proteomes" id="UP001162156"/>
    </source>
</evidence>
<reference evidence="1" key="1">
    <citation type="journal article" date="2023" name="Insect Mol. Biol.">
        <title>Genome sequencing provides insights into the evolution of gene families encoding plant cell wall-degrading enzymes in longhorned beetles.</title>
        <authorList>
            <person name="Shin N.R."/>
            <person name="Okamura Y."/>
            <person name="Kirsch R."/>
            <person name="Pauchet Y."/>
        </authorList>
    </citation>
    <scope>NUCLEOTIDE SEQUENCE</scope>
    <source>
        <strain evidence="1">RBIC_L_NR</strain>
    </source>
</reference>